<dbReference type="SUPFAM" id="SSF50729">
    <property type="entry name" value="PH domain-like"/>
    <property type="match status" value="1"/>
</dbReference>
<dbReference type="Pfam" id="PF22631">
    <property type="entry name" value="PLCB1-4-like_EFh"/>
    <property type="match status" value="1"/>
</dbReference>
<dbReference type="PhylomeDB" id="A7S279"/>
<dbReference type="CDD" id="cd00275">
    <property type="entry name" value="C2_PLC_like"/>
    <property type="match status" value="1"/>
</dbReference>
<dbReference type="PROSITE" id="PS50008">
    <property type="entry name" value="PIPLC_Y_DOMAIN"/>
    <property type="match status" value="1"/>
</dbReference>
<dbReference type="Gene3D" id="2.60.40.150">
    <property type="entry name" value="C2 domain"/>
    <property type="match status" value="1"/>
</dbReference>
<dbReference type="InterPro" id="IPR035892">
    <property type="entry name" value="C2_domain_sf"/>
</dbReference>
<dbReference type="InterPro" id="IPR000008">
    <property type="entry name" value="C2_dom"/>
</dbReference>
<feature type="binding site" evidence="8">
    <location>
        <position position="411"/>
    </location>
    <ligand>
        <name>Ca(2+)</name>
        <dbReference type="ChEBI" id="CHEBI:29108"/>
    </ligand>
</feature>
<dbReference type="EMBL" id="DS469567">
    <property type="protein sequence ID" value="EDO42237.1"/>
    <property type="molecule type" value="Genomic_DNA"/>
</dbReference>
<reference evidence="12 13" key="1">
    <citation type="journal article" date="2007" name="Science">
        <title>Sea anemone genome reveals ancestral eumetazoan gene repertoire and genomic organization.</title>
        <authorList>
            <person name="Putnam N.H."/>
            <person name="Srivastava M."/>
            <person name="Hellsten U."/>
            <person name="Dirks B."/>
            <person name="Chapman J."/>
            <person name="Salamov A."/>
            <person name="Terry A."/>
            <person name="Shapiro H."/>
            <person name="Lindquist E."/>
            <person name="Kapitonov V.V."/>
            <person name="Jurka J."/>
            <person name="Genikhovich G."/>
            <person name="Grigoriev I.V."/>
            <person name="Lucas S.M."/>
            <person name="Steele R.E."/>
            <person name="Finnerty J.R."/>
            <person name="Technau U."/>
            <person name="Martindale M.Q."/>
            <person name="Rokhsar D.S."/>
        </authorList>
    </citation>
    <scope>NUCLEOTIDE SEQUENCE [LARGE SCALE GENOMIC DNA]</scope>
    <source>
        <strain evidence="13">CH2 X CH6</strain>
    </source>
</reference>
<dbReference type="CDD" id="cd16200">
    <property type="entry name" value="EFh_PI-PLCbeta"/>
    <property type="match status" value="1"/>
</dbReference>
<dbReference type="FunFam" id="2.30.29.240:FF:000012">
    <property type="entry name" value="1-phosphatidylinositol 4,5-bisphosphate phosphodiesterase"/>
    <property type="match status" value="1"/>
</dbReference>
<dbReference type="SMART" id="SM00149">
    <property type="entry name" value="PLCYc"/>
    <property type="match status" value="1"/>
</dbReference>
<dbReference type="GO" id="GO:0005509">
    <property type="term" value="F:calcium ion binding"/>
    <property type="evidence" value="ECO:0007669"/>
    <property type="project" value="UniProtKB-UniRule"/>
</dbReference>
<keyword evidence="8" id="KW-0479">Metal-binding</keyword>
<evidence type="ECO:0000259" key="11">
    <source>
        <dbReference type="PROSITE" id="PS50008"/>
    </source>
</evidence>
<dbReference type="GO" id="GO:0051209">
    <property type="term" value="P:release of sequestered calcium ion into cytosol"/>
    <property type="evidence" value="ECO:0000318"/>
    <property type="project" value="GO_Central"/>
</dbReference>
<feature type="compositionally biased region" description="Polar residues" evidence="10">
    <location>
        <begin position="479"/>
        <end position="494"/>
    </location>
</feature>
<feature type="binding site" evidence="8">
    <location>
        <position position="362"/>
    </location>
    <ligand>
        <name>Ca(2+)</name>
        <dbReference type="ChEBI" id="CHEBI:29108"/>
    </ligand>
</feature>
<dbReference type="InterPro" id="IPR011992">
    <property type="entry name" value="EF-hand-dom_pair"/>
</dbReference>
<feature type="region of interest" description="Disordered" evidence="10">
    <location>
        <begin position="462"/>
        <end position="513"/>
    </location>
</feature>
<evidence type="ECO:0000256" key="3">
    <source>
        <dbReference type="ARBA" id="ARBA00022963"/>
    </source>
</evidence>
<dbReference type="GO" id="GO:0016042">
    <property type="term" value="P:lipid catabolic process"/>
    <property type="evidence" value="ECO:0007669"/>
    <property type="project" value="UniProtKB-KW"/>
</dbReference>
<evidence type="ECO:0000256" key="5">
    <source>
        <dbReference type="ARBA" id="ARBA00023224"/>
    </source>
</evidence>
<feature type="binding site" evidence="8">
    <location>
        <position position="333"/>
    </location>
    <ligand>
        <name>Ca(2+)</name>
        <dbReference type="ChEBI" id="CHEBI:29108"/>
    </ligand>
</feature>
<keyword evidence="4 6" id="KW-0443">Lipid metabolism</keyword>
<feature type="active site" evidence="7">
    <location>
        <position position="377"/>
    </location>
</feature>
<dbReference type="PIRSF" id="PIRSF000956">
    <property type="entry name" value="PLC-beta"/>
    <property type="match status" value="1"/>
</dbReference>
<dbReference type="SMART" id="SM00239">
    <property type="entry name" value="C2"/>
    <property type="match status" value="1"/>
</dbReference>
<dbReference type="InterPro" id="IPR001711">
    <property type="entry name" value="PLipase_C_Pinositol-sp_Y"/>
</dbReference>
<evidence type="ECO:0000256" key="6">
    <source>
        <dbReference type="PIRNR" id="PIRNR000956"/>
    </source>
</evidence>
<dbReference type="Gene3D" id="2.30.29.240">
    <property type="match status" value="1"/>
</dbReference>
<dbReference type="SUPFAM" id="SSF51695">
    <property type="entry name" value="PLC-like phosphodiesterases"/>
    <property type="match status" value="1"/>
</dbReference>
<dbReference type="SUPFAM" id="SSF69989">
    <property type="entry name" value="C-terminal domain of PLC-beta"/>
    <property type="match status" value="1"/>
</dbReference>
<proteinExistence type="predicted"/>
<dbReference type="AlphaFoldDB" id="A7S279"/>
<dbReference type="FunFam" id="3.20.20.190:FF:000084">
    <property type="match status" value="1"/>
</dbReference>
<feature type="domain" description="PI-PLC Y-box" evidence="11">
    <location>
        <begin position="566"/>
        <end position="682"/>
    </location>
</feature>
<keyword evidence="13" id="KW-1185">Reference proteome</keyword>
<keyword evidence="2 6" id="KW-0378">Hydrolase</keyword>
<evidence type="ECO:0000256" key="8">
    <source>
        <dbReference type="PIRSR" id="PIRSR000956-2"/>
    </source>
</evidence>
<sequence length="1125" mass="129026">MAEPKLPWEVYVPLKLQSGTLLSRWDEASFLNKEPNNKLRINTTYVDKCGFFLAWRSQDDKEGSSIEISNISEVRLGVLPKDQKVRESLQRTGADPLEERGFTVVYNTNLVDCNYLHLFASTSRVAKEWVEGLRPLLHNVRLDNCSVLTQLHKQYVKAGLHKDALGKISVKSICKALYAGKFESLVLDALQALGLPCSKNDKITPEDFTFEHFYQLYLKVCPRLEIMELCVEWGGGRAPILTATQLVNFMNKEQRDPRLNEILFPFCDNEKALSLIWKYEKQMDMLQRDRICVNGLTRYLLSEDNLLIMPGRLNLSDDMNQPLSHYFINSSHNTYLVGRQFGGRSSVEMYRQCLIAGCRCIELDCWDGQNDEPIITHGNAMCTKILFKDVIEAIRDSAFQTSDFPVILSFENHCSKHQQYKMACYCMDILGDMLVTKPLESCPLEEGRPLPSPNQLRGKILIKNKKLKPEQEAEGESSFYGTKESSASTQSTESNGDDDEERDSVLPFKGKRDDKGFGSTHRLNMNAYKKVSQCCLDAASLTPDDVADIMASFPTQSTTGNINPLLSSLVNYIQPVPFQGFDESEKRNLFYQMSSFNESTGFGLVRATPLDFVKYNKRQMSRIYPRGSRVDSSNYMPQVFWNVGCQMVSLNFQTPDLPFHLNQGKFEFNGRSGYILKPDLMRRDDRMFDPFTESPIDGYVGAYVAIKVISGQYLSDKKITTVVEVDMYGLPTDTIRKKYKTKSSTSNGLNTLYDGEHMVFRRVVLPEMALLRFAVIDDNDRIIAQRVVPLDSIQAGYRHVPLRTENDTPIPLATLFVHITLRCYVPEGYGAIVDELAEPIKFQCAADKRAAQMVVFGIDENVRARVIQVEPRLLQHSKEHSRSVGFSLKPTINEQLFIGKYKIVPIEFIPISLEELKKDKTYRKVIKRQQKESEVIQKKYSKERVMMQRAHTSELEKLITSYDEIKQAAQKTYERATKRCGDDRAKALKAVYDKKIAYLSQSQREKAQKVLATQTDEWTSMISRQIAEEIAIYEQHAETQICVLQAALDQAHEIQLKETVIKHERENSEIKKRQTKQSIEAGKSIFMDKTIKNKEERERKLKQLDRHNLKQFVEERQKVRDSTSW</sequence>
<dbReference type="Pfam" id="PF00387">
    <property type="entry name" value="PI-PLC-Y"/>
    <property type="match status" value="1"/>
</dbReference>
<dbReference type="CDD" id="cd08591">
    <property type="entry name" value="PI-PLCc_beta"/>
    <property type="match status" value="1"/>
</dbReference>
<dbReference type="Gene3D" id="1.20.1230.10">
    <property type="entry name" value="Phospholipase C beta, distal C-terminal domain"/>
    <property type="match status" value="1"/>
</dbReference>
<dbReference type="PROSITE" id="PS50007">
    <property type="entry name" value="PIPLC_X_DOMAIN"/>
    <property type="match status" value="1"/>
</dbReference>
<organism evidence="12 13">
    <name type="scientific">Nematostella vectensis</name>
    <name type="common">Starlet sea anemone</name>
    <dbReference type="NCBI Taxonomy" id="45351"/>
    <lineage>
        <taxon>Eukaryota</taxon>
        <taxon>Metazoa</taxon>
        <taxon>Cnidaria</taxon>
        <taxon>Anthozoa</taxon>
        <taxon>Hexacorallia</taxon>
        <taxon>Actiniaria</taxon>
        <taxon>Edwardsiidae</taxon>
        <taxon>Nematostella</taxon>
    </lineage>
</organism>
<dbReference type="Gene3D" id="3.20.20.190">
    <property type="entry name" value="Phosphatidylinositol (PI) phosphodiesterase"/>
    <property type="match status" value="1"/>
</dbReference>
<dbReference type="CDD" id="cd13361">
    <property type="entry name" value="PH_PLC_beta"/>
    <property type="match status" value="1"/>
</dbReference>
<dbReference type="FunCoup" id="A7S279">
    <property type="interactions" value="209"/>
</dbReference>
<evidence type="ECO:0000256" key="10">
    <source>
        <dbReference type="SAM" id="MobiDB-lite"/>
    </source>
</evidence>
<dbReference type="eggNOG" id="KOG1265">
    <property type="taxonomic scope" value="Eukaryota"/>
</dbReference>
<comment type="cofactor">
    <cofactor evidence="8">
        <name>Ca(2+)</name>
        <dbReference type="ChEBI" id="CHEBI:29108"/>
    </cofactor>
    <text evidence="8">Binds 1 Ca(2+) ion per subunit.</text>
</comment>
<dbReference type="GO" id="GO:0046488">
    <property type="term" value="P:phosphatidylinositol metabolic process"/>
    <property type="evidence" value="ECO:0000318"/>
    <property type="project" value="GO_Central"/>
</dbReference>
<dbReference type="InterPro" id="IPR017946">
    <property type="entry name" value="PLC-like_Pdiesterase_TIM-brl"/>
</dbReference>
<dbReference type="SMART" id="SM00148">
    <property type="entry name" value="PLCXc"/>
    <property type="match status" value="1"/>
</dbReference>
<dbReference type="PANTHER" id="PTHR10336">
    <property type="entry name" value="PHOSPHOINOSITIDE-SPECIFIC PHOSPHOLIPASE C FAMILY PROTEIN"/>
    <property type="match status" value="1"/>
</dbReference>
<dbReference type="InterPro" id="IPR053945">
    <property type="entry name" value="PLCB1-4-like_EFh"/>
</dbReference>
<evidence type="ECO:0000256" key="9">
    <source>
        <dbReference type="RuleBase" id="RU361133"/>
    </source>
</evidence>
<gene>
    <name evidence="12" type="ORF">NEMVEDRAFT_v1g101739</name>
</gene>
<dbReference type="InterPro" id="IPR001192">
    <property type="entry name" value="PI-PLC_fam"/>
</dbReference>
<evidence type="ECO:0000256" key="2">
    <source>
        <dbReference type="ARBA" id="ARBA00022801"/>
    </source>
</evidence>
<dbReference type="EC" id="3.1.4.11" evidence="6"/>
<dbReference type="InterPro" id="IPR000909">
    <property type="entry name" value="PLipase_C_PInositol-sp_X_dom"/>
</dbReference>
<keyword evidence="8" id="KW-0106">Calcium</keyword>
<dbReference type="InParanoid" id="A7S279"/>
<dbReference type="FunFam" id="2.60.40.150:FF:000183">
    <property type="entry name" value="Phosphoinositide phospholipase C"/>
    <property type="match status" value="1"/>
</dbReference>
<dbReference type="Pfam" id="PF00388">
    <property type="entry name" value="PI-PLC-X"/>
    <property type="match status" value="1"/>
</dbReference>
<dbReference type="PANTHER" id="PTHR10336:SF36">
    <property type="entry name" value="1-PHOSPHATIDYLINOSITOL 4,5-BISPHOSPHATE PHOSPHODIESTERASE BETA-4"/>
    <property type="match status" value="1"/>
</dbReference>
<comment type="catalytic activity">
    <reaction evidence="1 6 9">
        <text>a 1,2-diacyl-sn-glycero-3-phospho-(1D-myo-inositol-4,5-bisphosphate) + H2O = 1D-myo-inositol 1,4,5-trisphosphate + a 1,2-diacyl-sn-glycerol + H(+)</text>
        <dbReference type="Rhea" id="RHEA:33179"/>
        <dbReference type="ChEBI" id="CHEBI:15377"/>
        <dbReference type="ChEBI" id="CHEBI:15378"/>
        <dbReference type="ChEBI" id="CHEBI:17815"/>
        <dbReference type="ChEBI" id="CHEBI:58456"/>
        <dbReference type="ChEBI" id="CHEBI:203600"/>
        <dbReference type="EC" id="3.1.4.11"/>
    </reaction>
</comment>
<dbReference type="Gene3D" id="1.10.238.10">
    <property type="entry name" value="EF-hand"/>
    <property type="match status" value="1"/>
</dbReference>
<evidence type="ECO:0000313" key="13">
    <source>
        <dbReference type="Proteomes" id="UP000001593"/>
    </source>
</evidence>
<dbReference type="Proteomes" id="UP000001593">
    <property type="component" value="Unassembled WGS sequence"/>
</dbReference>
<dbReference type="InterPro" id="IPR037862">
    <property type="entry name" value="PLC-beta_PH"/>
</dbReference>
<evidence type="ECO:0000256" key="7">
    <source>
        <dbReference type="PIRSR" id="PIRSR000956-1"/>
    </source>
</evidence>
<keyword evidence="3 6" id="KW-0442">Lipid degradation</keyword>
<dbReference type="STRING" id="45351.A7S279"/>
<feature type="binding site" evidence="8">
    <location>
        <position position="364"/>
    </location>
    <ligand>
        <name>Ca(2+)</name>
        <dbReference type="ChEBI" id="CHEBI:29108"/>
    </ligand>
</feature>
<dbReference type="InterPro" id="IPR042531">
    <property type="entry name" value="PLC-beta_C_sf"/>
</dbReference>
<name>A7S279_NEMVE</name>
<accession>A7S279</accession>
<keyword evidence="5 6" id="KW-0807">Transducer</keyword>
<dbReference type="InterPro" id="IPR016280">
    <property type="entry name" value="PLC-beta"/>
</dbReference>
<evidence type="ECO:0000256" key="4">
    <source>
        <dbReference type="ARBA" id="ARBA00023098"/>
    </source>
</evidence>
<protein>
    <recommendedName>
        <fullName evidence="6">1-phosphatidylinositol 4,5-bisphosphate phosphodiesterase</fullName>
        <ecNumber evidence="6">3.1.4.11</ecNumber>
    </recommendedName>
</protein>
<feature type="active site" evidence="7">
    <location>
        <position position="332"/>
    </location>
</feature>
<evidence type="ECO:0000313" key="12">
    <source>
        <dbReference type="EMBL" id="EDO42237.1"/>
    </source>
</evidence>
<dbReference type="SUPFAM" id="SSF47473">
    <property type="entry name" value="EF-hand"/>
    <property type="match status" value="1"/>
</dbReference>
<dbReference type="PRINTS" id="PR00390">
    <property type="entry name" value="PHPHLIPASEC"/>
</dbReference>
<dbReference type="HOGENOM" id="CLU_002738_2_1_1"/>
<dbReference type="GO" id="GO:0048015">
    <property type="term" value="P:phosphatidylinositol-mediated signaling"/>
    <property type="evidence" value="ECO:0000318"/>
    <property type="project" value="GO_Central"/>
</dbReference>
<evidence type="ECO:0000256" key="1">
    <source>
        <dbReference type="ARBA" id="ARBA00001195"/>
    </source>
</evidence>
<dbReference type="SUPFAM" id="SSF49562">
    <property type="entry name" value="C2 domain (Calcium/lipid-binding domain, CaLB)"/>
    <property type="match status" value="1"/>
</dbReference>
<dbReference type="GO" id="GO:0004435">
    <property type="term" value="F:phosphatidylinositol-4,5-bisphosphate phospholipase C activity"/>
    <property type="evidence" value="ECO:0000318"/>
    <property type="project" value="GO_Central"/>
</dbReference>
<dbReference type="Pfam" id="PF17787">
    <property type="entry name" value="PH_14"/>
    <property type="match status" value="1"/>
</dbReference>